<comment type="caution">
    <text evidence="17">The sequence shown here is derived from an EMBL/GenBank/DDBJ whole genome shotgun (WGS) entry which is preliminary data.</text>
</comment>
<accession>A0A372JAT8</accession>
<keyword evidence="11" id="KW-0464">Manganese</keyword>
<dbReference type="SUPFAM" id="SSF55874">
    <property type="entry name" value="ATPase domain of HSP90 chaperone/DNA topoisomerase II/histidine kinase"/>
    <property type="match status" value="1"/>
</dbReference>
<keyword evidence="2" id="KW-0597">Phosphoprotein</keyword>
<evidence type="ECO:0000256" key="11">
    <source>
        <dbReference type="ARBA" id="ARBA00023211"/>
    </source>
</evidence>
<dbReference type="Gene3D" id="3.30.565.10">
    <property type="entry name" value="Histidine kinase-like ATPase, C-terminal domain"/>
    <property type="match status" value="1"/>
</dbReference>
<dbReference type="Pfam" id="PF07228">
    <property type="entry name" value="SpoIIE"/>
    <property type="match status" value="1"/>
</dbReference>
<gene>
    <name evidence="17" type="ORF">DZF91_34645</name>
</gene>
<evidence type="ECO:0000256" key="9">
    <source>
        <dbReference type="ARBA" id="ARBA00022842"/>
    </source>
</evidence>
<organism evidence="17 18">
    <name type="scientific">Actinomadura logoneensis</name>
    <dbReference type="NCBI Taxonomy" id="2293572"/>
    <lineage>
        <taxon>Bacteria</taxon>
        <taxon>Bacillati</taxon>
        <taxon>Actinomycetota</taxon>
        <taxon>Actinomycetes</taxon>
        <taxon>Streptosporangiales</taxon>
        <taxon>Thermomonosporaceae</taxon>
        <taxon>Actinomadura</taxon>
    </lineage>
</organism>
<name>A0A372JAT8_9ACTN</name>
<dbReference type="Gene3D" id="3.60.40.10">
    <property type="entry name" value="PPM-type phosphatase domain"/>
    <property type="match status" value="1"/>
</dbReference>
<dbReference type="Gene3D" id="3.30.450.40">
    <property type="match status" value="1"/>
</dbReference>
<evidence type="ECO:0000256" key="15">
    <source>
        <dbReference type="ARBA" id="ARBA00081350"/>
    </source>
</evidence>
<dbReference type="SMART" id="SM00331">
    <property type="entry name" value="PP2C_SIG"/>
    <property type="match status" value="1"/>
</dbReference>
<protein>
    <recommendedName>
        <fullName evidence="1">protein-serine/threonine phosphatase</fullName>
        <ecNumber evidence="1">3.1.3.16</ecNumber>
    </recommendedName>
    <alternativeName>
        <fullName evidence="15">Protein-serine/threonine phosphatase</fullName>
    </alternativeName>
    <alternativeName>
        <fullName evidence="14">Serine/threonine-protein kinase</fullName>
    </alternativeName>
</protein>
<dbReference type="OrthoDB" id="118142at2"/>
<keyword evidence="6" id="KW-0418">Kinase</keyword>
<keyword evidence="4" id="KW-0479">Metal-binding</keyword>
<dbReference type="FunFam" id="3.60.40.10:FF:000005">
    <property type="entry name" value="Serine/threonine protein phosphatase"/>
    <property type="match status" value="1"/>
</dbReference>
<keyword evidence="9" id="KW-0460">Magnesium</keyword>
<dbReference type="GO" id="GO:0005524">
    <property type="term" value="F:ATP binding"/>
    <property type="evidence" value="ECO:0007669"/>
    <property type="project" value="UniProtKB-KW"/>
</dbReference>
<dbReference type="SUPFAM" id="SSF55781">
    <property type="entry name" value="GAF domain-like"/>
    <property type="match status" value="1"/>
</dbReference>
<reference evidence="17 18" key="1">
    <citation type="submission" date="2018-08" db="EMBL/GenBank/DDBJ databases">
        <title>Actinomadura jelena sp. nov., a novel Actinomycete isolated from soil in Chad.</title>
        <authorList>
            <person name="Shi L."/>
        </authorList>
    </citation>
    <scope>NUCLEOTIDE SEQUENCE [LARGE SCALE GENOMIC DNA]</scope>
    <source>
        <strain evidence="17 18">NEAU-G17</strain>
    </source>
</reference>
<evidence type="ECO:0000256" key="8">
    <source>
        <dbReference type="ARBA" id="ARBA00022840"/>
    </source>
</evidence>
<evidence type="ECO:0000256" key="2">
    <source>
        <dbReference type="ARBA" id="ARBA00022553"/>
    </source>
</evidence>
<evidence type="ECO:0000256" key="13">
    <source>
        <dbReference type="ARBA" id="ARBA00056274"/>
    </source>
</evidence>
<evidence type="ECO:0000313" key="18">
    <source>
        <dbReference type="Proteomes" id="UP000261811"/>
    </source>
</evidence>
<dbReference type="InterPro" id="IPR036457">
    <property type="entry name" value="PPM-type-like_dom_sf"/>
</dbReference>
<comment type="catalytic activity">
    <reaction evidence="12">
        <text>O-phospho-L-seryl-[protein] + H2O = L-seryl-[protein] + phosphate</text>
        <dbReference type="Rhea" id="RHEA:20629"/>
        <dbReference type="Rhea" id="RHEA-COMP:9863"/>
        <dbReference type="Rhea" id="RHEA-COMP:11604"/>
        <dbReference type="ChEBI" id="CHEBI:15377"/>
        <dbReference type="ChEBI" id="CHEBI:29999"/>
        <dbReference type="ChEBI" id="CHEBI:43474"/>
        <dbReference type="ChEBI" id="CHEBI:83421"/>
        <dbReference type="EC" id="3.1.3.16"/>
    </reaction>
</comment>
<evidence type="ECO:0000256" key="4">
    <source>
        <dbReference type="ARBA" id="ARBA00022723"/>
    </source>
</evidence>
<evidence type="ECO:0000256" key="6">
    <source>
        <dbReference type="ARBA" id="ARBA00022777"/>
    </source>
</evidence>
<evidence type="ECO:0000259" key="16">
    <source>
        <dbReference type="SMART" id="SM00331"/>
    </source>
</evidence>
<feature type="domain" description="PPM-type phosphatase" evidence="16">
    <location>
        <begin position="330"/>
        <end position="563"/>
    </location>
</feature>
<dbReference type="PANTHER" id="PTHR43156">
    <property type="entry name" value="STAGE II SPORULATION PROTEIN E-RELATED"/>
    <property type="match status" value="1"/>
</dbReference>
<evidence type="ECO:0000256" key="14">
    <source>
        <dbReference type="ARBA" id="ARBA00075117"/>
    </source>
</evidence>
<dbReference type="RefSeq" id="WP_117361265.1">
    <property type="nucleotide sequence ID" value="NZ_QURH01001007.1"/>
</dbReference>
<comment type="function">
    <text evidence="13">Primarily acts as an independent SigF regulator that is sensitive to the osmosensory signal, mediating the cross talk of PknD with the SigF regulon. Possesses both phosphatase and kinase activities. The kinase domain functions as a classic anti-sigma factor-like kinase to phosphorylate the anti-anti-sigma factor domain at the canonical regulatory site, and the phosphatase domain antagonizes this activity.</text>
</comment>
<dbReference type="SUPFAM" id="SSF81606">
    <property type="entry name" value="PP2C-like"/>
    <property type="match status" value="1"/>
</dbReference>
<evidence type="ECO:0000256" key="12">
    <source>
        <dbReference type="ARBA" id="ARBA00047761"/>
    </source>
</evidence>
<dbReference type="InterPro" id="IPR036890">
    <property type="entry name" value="HATPase_C_sf"/>
</dbReference>
<dbReference type="InterPro" id="IPR003594">
    <property type="entry name" value="HATPase_dom"/>
</dbReference>
<evidence type="ECO:0000256" key="3">
    <source>
        <dbReference type="ARBA" id="ARBA00022679"/>
    </source>
</evidence>
<dbReference type="EMBL" id="QURH01001007">
    <property type="protein sequence ID" value="RFU37107.1"/>
    <property type="molecule type" value="Genomic_DNA"/>
</dbReference>
<dbReference type="GO" id="GO:0046872">
    <property type="term" value="F:metal ion binding"/>
    <property type="evidence" value="ECO:0007669"/>
    <property type="project" value="UniProtKB-KW"/>
</dbReference>
<dbReference type="InterPro" id="IPR052016">
    <property type="entry name" value="Bact_Sigma-Reg"/>
</dbReference>
<dbReference type="AlphaFoldDB" id="A0A372JAT8"/>
<keyword evidence="7" id="KW-0378">Hydrolase</keyword>
<dbReference type="PANTHER" id="PTHR43156:SF2">
    <property type="entry name" value="STAGE II SPORULATION PROTEIN E"/>
    <property type="match status" value="1"/>
</dbReference>
<proteinExistence type="predicted"/>
<keyword evidence="10" id="KW-0904">Protein phosphatase</keyword>
<dbReference type="GO" id="GO:0004722">
    <property type="term" value="F:protein serine/threonine phosphatase activity"/>
    <property type="evidence" value="ECO:0007669"/>
    <property type="project" value="UniProtKB-EC"/>
</dbReference>
<dbReference type="EC" id="3.1.3.16" evidence="1"/>
<evidence type="ECO:0000313" key="17">
    <source>
        <dbReference type="EMBL" id="RFU37107.1"/>
    </source>
</evidence>
<dbReference type="Proteomes" id="UP000261811">
    <property type="component" value="Unassembled WGS sequence"/>
</dbReference>
<evidence type="ECO:0000256" key="7">
    <source>
        <dbReference type="ARBA" id="ARBA00022801"/>
    </source>
</evidence>
<keyword evidence="3" id="KW-0808">Transferase</keyword>
<dbReference type="CDD" id="cd16936">
    <property type="entry name" value="HATPase_RsbW-like"/>
    <property type="match status" value="1"/>
</dbReference>
<keyword evidence="5" id="KW-0547">Nucleotide-binding</keyword>
<dbReference type="InterPro" id="IPR029016">
    <property type="entry name" value="GAF-like_dom_sf"/>
</dbReference>
<keyword evidence="8" id="KW-0067">ATP-binding</keyword>
<keyword evidence="18" id="KW-1185">Reference proteome</keyword>
<evidence type="ECO:0000256" key="10">
    <source>
        <dbReference type="ARBA" id="ARBA00022912"/>
    </source>
</evidence>
<dbReference type="InterPro" id="IPR001932">
    <property type="entry name" value="PPM-type_phosphatase-like_dom"/>
</dbReference>
<sequence>MESSTRILLLGLDSAGSVIQSDRNAEALLAGRPGGLRGASLEDVVPGGAAPLAEALRSGRERTVMLPVGSAAERESGVAREAVVTVHPMSPVAPGASACPAALAVIRMPAPLTDRFVDPAVTRRALLEDGLPRVGATLDLDLLARGLMDVLVPHFCNSGALLLVESLVDAEEPPASGTPPLRRMALASDDGDSAWHAAFPIGEVLVYPAGTPHERCVLTGEPVLTVFGGEDAAQLAEKWGRPPVADLLKGTSMLLLPVRLDDSDRPGAAGFFVCTRDTAHRPFDAYDIEIGMEFAARAARSVDGARRYGRERATALTLQRSLLPTGLSAPSSVQVHHRYLPGSRLVEVGGDWYESIALPGGRVALVVGDVAGHGVRAAVTMGRLRTAIHTLAGLDLPPAEALERLDLLMSTLGEREPHFATCAYVVYDAVSGRCEVASAGHLPPLLAAPGAPATYLDVPPSPPLGVGDGPVASREFAVEDGTLLFLYTDGLVENRGRDIDDGLARLRRVFDRRAEAAGREDGPAYVRAHGGGGASLQDLCDGALGGVYDDRHRDDIAMLVARLRRIPESHHVSWELPAEAAAVRRARGLVRDRLARWELPELADSTALLASELVTNAIRHAGGRVTLRLVREGGLLCEVQDSSDGRPRVRGTFESDDAVLTETGRGLHVVGRLARRWGVRRTATGKAVWCEQALP</sequence>
<dbReference type="GO" id="GO:0016301">
    <property type="term" value="F:kinase activity"/>
    <property type="evidence" value="ECO:0007669"/>
    <property type="project" value="UniProtKB-KW"/>
</dbReference>
<dbReference type="FunFam" id="3.30.565.10:FF:000028">
    <property type="entry name" value="PAS sensor protein"/>
    <property type="match status" value="1"/>
</dbReference>
<dbReference type="Pfam" id="PF13581">
    <property type="entry name" value="HATPase_c_2"/>
    <property type="match status" value="1"/>
</dbReference>
<evidence type="ECO:0000256" key="5">
    <source>
        <dbReference type="ARBA" id="ARBA00022741"/>
    </source>
</evidence>
<evidence type="ECO:0000256" key="1">
    <source>
        <dbReference type="ARBA" id="ARBA00013081"/>
    </source>
</evidence>